<proteinExistence type="predicted"/>
<protein>
    <submittedName>
        <fullName evidence="4">Peptidase S41</fullName>
    </submittedName>
</protein>
<dbReference type="CDD" id="cd07561">
    <property type="entry name" value="Peptidase_S41_CPP_like"/>
    <property type="match status" value="1"/>
</dbReference>
<dbReference type="PANTHER" id="PTHR32060">
    <property type="entry name" value="TAIL-SPECIFIC PROTEASE"/>
    <property type="match status" value="1"/>
</dbReference>
<feature type="chain" id="PRO_5021290303" evidence="2">
    <location>
        <begin position="20"/>
        <end position="489"/>
    </location>
</feature>
<comment type="caution">
    <text evidence="4">The sequence shown here is derived from an EMBL/GenBank/DDBJ whole genome shotgun (WGS) entry which is preliminary data.</text>
</comment>
<dbReference type="Proteomes" id="UP000319931">
    <property type="component" value="Unassembled WGS sequence"/>
</dbReference>
<evidence type="ECO:0000313" key="5">
    <source>
        <dbReference type="Proteomes" id="UP000319931"/>
    </source>
</evidence>
<evidence type="ECO:0000256" key="2">
    <source>
        <dbReference type="SAM" id="SignalP"/>
    </source>
</evidence>
<accession>A0A502FRR1</accession>
<dbReference type="RefSeq" id="WP_140851477.1">
    <property type="nucleotide sequence ID" value="NZ_RCZC01000005.1"/>
</dbReference>
<dbReference type="GO" id="GO:0006508">
    <property type="term" value="P:proteolysis"/>
    <property type="evidence" value="ECO:0007669"/>
    <property type="project" value="InterPro"/>
</dbReference>
<feature type="domain" description="Tail specific protease" evidence="3">
    <location>
        <begin position="210"/>
        <end position="416"/>
    </location>
</feature>
<dbReference type="InterPro" id="IPR005151">
    <property type="entry name" value="Tail-specific_protease"/>
</dbReference>
<dbReference type="AlphaFoldDB" id="A0A502FRR1"/>
<keyword evidence="5" id="KW-1185">Reference proteome</keyword>
<keyword evidence="2" id="KW-0732">Signal</keyword>
<dbReference type="PANTHER" id="PTHR32060:SF30">
    <property type="entry name" value="CARBOXY-TERMINAL PROCESSING PROTEASE CTPA"/>
    <property type="match status" value="1"/>
</dbReference>
<dbReference type="GO" id="GO:0030288">
    <property type="term" value="C:outer membrane-bounded periplasmic space"/>
    <property type="evidence" value="ECO:0007669"/>
    <property type="project" value="TreeGrafter"/>
</dbReference>
<dbReference type="GO" id="GO:0008236">
    <property type="term" value="F:serine-type peptidase activity"/>
    <property type="evidence" value="ECO:0007669"/>
    <property type="project" value="InterPro"/>
</dbReference>
<dbReference type="SUPFAM" id="SSF52096">
    <property type="entry name" value="ClpP/crotonase"/>
    <property type="match status" value="1"/>
</dbReference>
<feature type="signal peptide" evidence="2">
    <location>
        <begin position="1"/>
        <end position="19"/>
    </location>
</feature>
<dbReference type="Gene3D" id="3.30.750.170">
    <property type="match status" value="1"/>
</dbReference>
<dbReference type="Gene3D" id="2.30.42.10">
    <property type="match status" value="1"/>
</dbReference>
<sequence length="489" mass="51146">MTKPRIVTHCLALAALLSACSGGGGGGSSSTPTASTPTPTPTSTPTPTAVAGCSLRERQDWAAAQLREWYLFPDTLPAALDPTPYTTVGDYIDALTATARAQRKDRYFTYLTSIASETAFYDSGASAGFGFRLGIDSTARRAFGIETFEGTPALAAGIDRGTEILAIGTTTADLRTVDSIIATQGSAGVSDALGPNTVGTTRLLRINDAAGTRTVTLSKTDFALTPVSSRYGAQIINDGGRQVGYLNLRSFISTADPALRAAFASFRTAGITNVIIDLRYNGGGLVSIAELMSNLLGANRATSDVIDYMTFRPEKASNNTTAFFAPQPQSIAPTKIAFIGTAGTASASELVLAAQIPYLHANVGLIGTNTYGKPVGQIALDRTQCDDRLRVIAFALQNANRQGAYYDGVRSIVEASCQANDDITHQLGSPLESSTRAALDYLAGRSCTPITAAATSSVAARSLRADTAGLELMTPNHPDPSQRQIPGSY</sequence>
<evidence type="ECO:0000313" key="4">
    <source>
        <dbReference type="EMBL" id="TPG51713.1"/>
    </source>
</evidence>
<dbReference type="Pfam" id="PF03572">
    <property type="entry name" value="Peptidase_S41"/>
    <property type="match status" value="1"/>
</dbReference>
<gene>
    <name evidence="4" type="ORF">EAH76_17040</name>
</gene>
<feature type="region of interest" description="Disordered" evidence="1">
    <location>
        <begin position="26"/>
        <end position="49"/>
    </location>
</feature>
<dbReference type="GO" id="GO:0007165">
    <property type="term" value="P:signal transduction"/>
    <property type="evidence" value="ECO:0007669"/>
    <property type="project" value="TreeGrafter"/>
</dbReference>
<dbReference type="EMBL" id="RCZC01000005">
    <property type="protein sequence ID" value="TPG51713.1"/>
    <property type="molecule type" value="Genomic_DNA"/>
</dbReference>
<organism evidence="4 5">
    <name type="scientific">Sphingomonas glacialis</name>
    <dbReference type="NCBI Taxonomy" id="658225"/>
    <lineage>
        <taxon>Bacteria</taxon>
        <taxon>Pseudomonadati</taxon>
        <taxon>Pseudomonadota</taxon>
        <taxon>Alphaproteobacteria</taxon>
        <taxon>Sphingomonadales</taxon>
        <taxon>Sphingomonadaceae</taxon>
        <taxon>Sphingomonas</taxon>
    </lineage>
</organism>
<dbReference type="GO" id="GO:0004175">
    <property type="term" value="F:endopeptidase activity"/>
    <property type="evidence" value="ECO:0007669"/>
    <property type="project" value="TreeGrafter"/>
</dbReference>
<evidence type="ECO:0000259" key="3">
    <source>
        <dbReference type="SMART" id="SM00245"/>
    </source>
</evidence>
<dbReference type="InterPro" id="IPR029045">
    <property type="entry name" value="ClpP/crotonase-like_dom_sf"/>
</dbReference>
<dbReference type="Gene3D" id="3.90.226.10">
    <property type="entry name" value="2-enoyl-CoA Hydratase, Chain A, domain 1"/>
    <property type="match status" value="1"/>
</dbReference>
<reference evidence="4 5" key="1">
    <citation type="journal article" date="2019" name="Environ. Microbiol.">
        <title>Species interactions and distinct microbial communities in high Arctic permafrost affected cryosols are associated with the CH4 and CO2 gas fluxes.</title>
        <authorList>
            <person name="Altshuler I."/>
            <person name="Hamel J."/>
            <person name="Turney S."/>
            <person name="Magnuson E."/>
            <person name="Levesque R."/>
            <person name="Greer C."/>
            <person name="Whyte L.G."/>
        </authorList>
    </citation>
    <scope>NUCLEOTIDE SEQUENCE [LARGE SCALE GENOMIC DNA]</scope>
    <source>
        <strain evidence="4 5">E6.1</strain>
    </source>
</reference>
<dbReference type="PROSITE" id="PS51257">
    <property type="entry name" value="PROKAR_LIPOPROTEIN"/>
    <property type="match status" value="1"/>
</dbReference>
<evidence type="ECO:0000256" key="1">
    <source>
        <dbReference type="SAM" id="MobiDB-lite"/>
    </source>
</evidence>
<name>A0A502FRR1_9SPHN</name>
<dbReference type="OrthoDB" id="7168509at2"/>
<dbReference type="InterPro" id="IPR036034">
    <property type="entry name" value="PDZ_sf"/>
</dbReference>
<dbReference type="SMART" id="SM00245">
    <property type="entry name" value="TSPc"/>
    <property type="match status" value="1"/>
</dbReference>